<dbReference type="EMBL" id="CAADFM010000172">
    <property type="protein sequence ID" value="VFK17514.1"/>
    <property type="molecule type" value="Genomic_DNA"/>
</dbReference>
<evidence type="ECO:0000259" key="4">
    <source>
        <dbReference type="PROSITE" id="PS50943"/>
    </source>
</evidence>
<dbReference type="EMBL" id="CAADFK010000047">
    <property type="protein sequence ID" value="VFK13408.1"/>
    <property type="molecule type" value="Genomic_DNA"/>
</dbReference>
<evidence type="ECO:0000256" key="3">
    <source>
        <dbReference type="ARBA" id="ARBA00023163"/>
    </source>
</evidence>
<dbReference type="GO" id="GO:0003677">
    <property type="term" value="F:DNA binding"/>
    <property type="evidence" value="ECO:0007669"/>
    <property type="project" value="UniProtKB-KW"/>
</dbReference>
<evidence type="ECO:0000313" key="7">
    <source>
        <dbReference type="EMBL" id="VFK32433.1"/>
    </source>
</evidence>
<reference evidence="6" key="1">
    <citation type="submission" date="2019-02" db="EMBL/GenBank/DDBJ databases">
        <authorList>
            <person name="Gruber-Vodicka R. H."/>
            <person name="Seah K. B. B."/>
        </authorList>
    </citation>
    <scope>NUCLEOTIDE SEQUENCE</scope>
    <source>
        <strain evidence="6">BECK_S312</strain>
        <strain evidence="5">BECK_S313</strain>
        <strain evidence="7">BECK_S426</strain>
    </source>
</reference>
<keyword evidence="3" id="KW-0804">Transcription</keyword>
<evidence type="ECO:0000256" key="2">
    <source>
        <dbReference type="ARBA" id="ARBA00023125"/>
    </source>
</evidence>
<dbReference type="SUPFAM" id="SSF47413">
    <property type="entry name" value="lambda repressor-like DNA-binding domains"/>
    <property type="match status" value="1"/>
</dbReference>
<accession>A0A450WKH5</accession>
<dbReference type="EMBL" id="CAADFP010000166">
    <property type="protein sequence ID" value="VFK32433.1"/>
    <property type="molecule type" value="Genomic_DNA"/>
</dbReference>
<organism evidence="6">
    <name type="scientific">Candidatus Kentrum sp. LPFa</name>
    <dbReference type="NCBI Taxonomy" id="2126335"/>
    <lineage>
        <taxon>Bacteria</taxon>
        <taxon>Pseudomonadati</taxon>
        <taxon>Pseudomonadota</taxon>
        <taxon>Gammaproteobacteria</taxon>
        <taxon>Candidatus Kentrum</taxon>
    </lineage>
</organism>
<sequence length="105" mass="12012">MTNKYKSDALASLHRMMEDLHEVKSIDKQTMRYFDEGCLTPIHDFTADEIRALRKREEVSQIVFARYLGVTKDSISQWERGRKRPIGSALKLLSIVESKGLAAIA</sequence>
<dbReference type="Gene3D" id="1.10.260.40">
    <property type="entry name" value="lambda repressor-like DNA-binding domains"/>
    <property type="match status" value="1"/>
</dbReference>
<dbReference type="InterPro" id="IPR010982">
    <property type="entry name" value="Lambda_DNA-bd_dom_sf"/>
</dbReference>
<gene>
    <name evidence="6" type="ORF">BECKLPF1236A_GA0070988_101722</name>
    <name evidence="5" type="ORF">BECKLPF1236B_GA0070989_10479</name>
    <name evidence="7" type="ORF">BECKLPF1236C_GA0070990_101669</name>
</gene>
<evidence type="ECO:0000313" key="5">
    <source>
        <dbReference type="EMBL" id="VFK13408.1"/>
    </source>
</evidence>
<evidence type="ECO:0000313" key="6">
    <source>
        <dbReference type="EMBL" id="VFK17514.1"/>
    </source>
</evidence>
<dbReference type="CDD" id="cd00093">
    <property type="entry name" value="HTH_XRE"/>
    <property type="match status" value="1"/>
</dbReference>
<dbReference type="AlphaFoldDB" id="A0A450WKH5"/>
<dbReference type="Pfam" id="PF01381">
    <property type="entry name" value="HTH_3"/>
    <property type="match status" value="1"/>
</dbReference>
<dbReference type="PROSITE" id="PS50943">
    <property type="entry name" value="HTH_CROC1"/>
    <property type="match status" value="1"/>
</dbReference>
<keyword evidence="2" id="KW-0238">DNA-binding</keyword>
<dbReference type="PANTHER" id="PTHR36511">
    <property type="entry name" value="MERR FAMILY BACTERIAL REGULATORY PROTEIN"/>
    <property type="match status" value="1"/>
</dbReference>
<evidence type="ECO:0000256" key="1">
    <source>
        <dbReference type="ARBA" id="ARBA00023015"/>
    </source>
</evidence>
<proteinExistence type="predicted"/>
<feature type="domain" description="HTH cro/C1-type" evidence="4">
    <location>
        <begin position="50"/>
        <end position="94"/>
    </location>
</feature>
<dbReference type="PANTHER" id="PTHR36511:SF3">
    <property type="entry name" value="ANTITOXIN HIGA-2"/>
    <property type="match status" value="1"/>
</dbReference>
<dbReference type="SMART" id="SM00530">
    <property type="entry name" value="HTH_XRE"/>
    <property type="match status" value="1"/>
</dbReference>
<keyword evidence="1" id="KW-0805">Transcription regulation</keyword>
<dbReference type="InterPro" id="IPR001387">
    <property type="entry name" value="Cro/C1-type_HTH"/>
</dbReference>
<protein>
    <submittedName>
        <fullName evidence="6">Transcriptional regulator, XRE family</fullName>
    </submittedName>
</protein>
<name>A0A450WKH5_9GAMM</name>
<dbReference type="InterPro" id="IPR052359">
    <property type="entry name" value="HTH-type_reg/antitoxin"/>
</dbReference>